<protein>
    <recommendedName>
        <fullName evidence="1">Gamma-glutamylcyclotransferase AIG2-like domain-containing protein</fullName>
    </recommendedName>
</protein>
<proteinExistence type="predicted"/>
<dbReference type="AlphaFoldDB" id="A0A385F0R4"/>
<organism evidence="2">
    <name type="scientific">Acinetobacter baumannii WM99c</name>
    <dbReference type="NCBI Taxonomy" id="945555"/>
    <lineage>
        <taxon>Bacteria</taxon>
        <taxon>Pseudomonadati</taxon>
        <taxon>Pseudomonadota</taxon>
        <taxon>Gammaproteobacteria</taxon>
        <taxon>Moraxellales</taxon>
        <taxon>Moraxellaceae</taxon>
        <taxon>Acinetobacter</taxon>
        <taxon>Acinetobacter calcoaceticus/baumannii complex</taxon>
    </lineage>
</organism>
<name>A0A385F0R4_ACIBA</name>
<dbReference type="Pfam" id="PF06094">
    <property type="entry name" value="GGACT"/>
    <property type="match status" value="1"/>
</dbReference>
<feature type="domain" description="Gamma-glutamylcyclotransferase AIG2-like" evidence="1">
    <location>
        <begin position="40"/>
        <end position="144"/>
    </location>
</feature>
<dbReference type="Gene3D" id="3.10.490.10">
    <property type="entry name" value="Gamma-glutamyl cyclotransferase-like"/>
    <property type="match status" value="1"/>
</dbReference>
<evidence type="ECO:0000259" key="1">
    <source>
        <dbReference type="Pfam" id="PF06094"/>
    </source>
</evidence>
<dbReference type="SUPFAM" id="SSF110857">
    <property type="entry name" value="Gamma-glutamyl cyclotransferase-like"/>
    <property type="match status" value="1"/>
</dbReference>
<sequence length="153" mass="17779">MYRFLLHSILYWTRDIDKLAKSQLSLAKQIEQGHKLMNQLFVYGTLCPNKANAHILEQIGGNWTKASVRGVIHILDWGPDKGLKALELDPEADWVEGYLFSTEKLAENWQMLDDFEGFQYQRVTADIKLESGEYVKAWTYQINMQAKAPHNYK</sequence>
<dbReference type="CDD" id="cd06661">
    <property type="entry name" value="GGCT_like"/>
    <property type="match status" value="1"/>
</dbReference>
<dbReference type="InterPro" id="IPR013024">
    <property type="entry name" value="GGCT-like"/>
</dbReference>
<dbReference type="InterPro" id="IPR009288">
    <property type="entry name" value="AIG2-like_dom"/>
</dbReference>
<reference evidence="2" key="1">
    <citation type="submission" date="2018-08" db="EMBL/GenBank/DDBJ databases">
        <title>Complete genome sequence of Acinetobacter baumannii strain WM99c.</title>
        <authorList>
            <person name="Nigro S.J."/>
            <person name="Wick R.R."/>
            <person name="Holt K.E."/>
            <person name="Hall R.M."/>
        </authorList>
    </citation>
    <scope>NUCLEOTIDE SEQUENCE</scope>
    <source>
        <strain evidence="2">WM99c</strain>
    </source>
</reference>
<evidence type="ECO:0000313" key="2">
    <source>
        <dbReference type="EMBL" id="AXQ91633.1"/>
    </source>
</evidence>
<gene>
    <name evidence="2" type="ORF">BSF95_03285</name>
</gene>
<dbReference type="InterPro" id="IPR036568">
    <property type="entry name" value="GGCT-like_sf"/>
</dbReference>
<accession>A0A385F0R4</accession>
<dbReference type="EMBL" id="CP031743">
    <property type="protein sequence ID" value="AXQ91633.1"/>
    <property type="molecule type" value="Genomic_DNA"/>
</dbReference>